<keyword evidence="2" id="KW-1185">Reference proteome</keyword>
<reference evidence="1 2" key="1">
    <citation type="submission" date="2019-02" db="EMBL/GenBank/DDBJ databases">
        <authorList>
            <person name="Snodgrass R."/>
            <person name="Smith E."/>
            <person name="Crawford I."/>
            <person name="Engstrom J."/>
            <person name="Gendron A."/>
            <person name="Guevara E."/>
            <person name="Kramer K."/>
            <person name="Steinberg Z."/>
            <person name="Walls L."/>
            <person name="Wright R."/>
            <person name="Smith-Flores H.F."/>
            <person name="Ettinger A.-S.H."/>
            <person name="Haydock J."/>
            <person name="Anders K.R."/>
            <person name="Garlena R.A."/>
            <person name="Russell D.A."/>
            <person name="Pope W.H."/>
            <person name="Jacobs-Sera D."/>
            <person name="Hendrix R.W."/>
            <person name="Hatfull G.F."/>
        </authorList>
    </citation>
    <scope>NUCLEOTIDE SEQUENCE [LARGE SCALE GENOMIC DNA]</scope>
</reference>
<name>A0A482J8L0_9CAUD</name>
<dbReference type="GeneID" id="63926291"/>
<protein>
    <submittedName>
        <fullName evidence="1">Uncharacterized protein</fullName>
    </submittedName>
</protein>
<gene>
    <name evidence="1" type="primary">63</name>
    <name evidence="1" type="ORF">SEA_PINNIE_63</name>
</gene>
<evidence type="ECO:0000313" key="1">
    <source>
        <dbReference type="EMBL" id="QBP30277.1"/>
    </source>
</evidence>
<proteinExistence type="predicted"/>
<dbReference type="RefSeq" id="YP_010051798.1">
    <property type="nucleotide sequence ID" value="NC_054447.1"/>
</dbReference>
<dbReference type="KEGG" id="vg:63926291"/>
<organism evidence="1 2">
    <name type="scientific">Mycobacterium phage Pinnie</name>
    <dbReference type="NCBI Taxonomy" id="2517965"/>
    <lineage>
        <taxon>Viruses</taxon>
        <taxon>Duplodnaviria</taxon>
        <taxon>Heunggongvirae</taxon>
        <taxon>Uroviricota</taxon>
        <taxon>Caudoviricetes</taxon>
        <taxon>Gclasvirinae</taxon>
        <taxon>Pinnievirus</taxon>
        <taxon>Pinnievirus pinnie</taxon>
    </lineage>
</organism>
<accession>A0A482J8L0</accession>
<dbReference type="EMBL" id="MK494105">
    <property type="protein sequence ID" value="QBP30277.1"/>
    <property type="molecule type" value="Genomic_DNA"/>
</dbReference>
<evidence type="ECO:0000313" key="2">
    <source>
        <dbReference type="Proteomes" id="UP000294943"/>
    </source>
</evidence>
<dbReference type="Proteomes" id="UP000294943">
    <property type="component" value="Segment"/>
</dbReference>
<sequence>MSAAAVVERYQPRLLTSWATRVQLAGYDFHFHGKLSDRAAVRMAEEQIGREAGHQAFRAGRGNFPLTDPALAAIVQGAKVGEKLHALEAFNRSWTRANLAQPVPREDVQAPAVVVDDAGLVYADTLF</sequence>